<dbReference type="AlphaFoldDB" id="A0A8J1KI78"/>
<protein>
    <recommendedName>
        <fullName evidence="8">Protein naked cuticle homolog</fullName>
    </recommendedName>
</protein>
<keyword evidence="7" id="KW-0472">Membrane</keyword>
<accession>A0A8J1KI78</accession>
<name>A0A8J1KI78_XENLA</name>
<dbReference type="CTD" id="108714955"/>
<feature type="domain" description="EF-hand" evidence="10">
    <location>
        <begin position="182"/>
        <end position="217"/>
    </location>
</feature>
<dbReference type="GO" id="GO:0005737">
    <property type="term" value="C:cytoplasm"/>
    <property type="evidence" value="ECO:0007669"/>
    <property type="project" value="UniProtKB-SubCell"/>
</dbReference>
<keyword evidence="6 8" id="KW-0106">Calcium</keyword>
<keyword evidence="11" id="KW-1185">Reference proteome</keyword>
<evidence type="ECO:0000256" key="9">
    <source>
        <dbReference type="SAM" id="MobiDB-lite"/>
    </source>
</evidence>
<dbReference type="GO" id="GO:0016055">
    <property type="term" value="P:Wnt signaling pathway"/>
    <property type="evidence" value="ECO:0007669"/>
    <property type="project" value="UniProtKB-UniRule"/>
</dbReference>
<keyword evidence="2 8" id="KW-1003">Cell membrane</keyword>
<gene>
    <name evidence="12" type="primary">nkd1.S</name>
</gene>
<keyword evidence="4 8" id="KW-0879">Wnt signaling pathway</keyword>
<comment type="subcellular location">
    <subcellularLocation>
        <location evidence="8">Cell membrane</location>
    </subcellularLocation>
    <subcellularLocation>
        <location evidence="8">Cytoplasm</location>
    </subcellularLocation>
</comment>
<evidence type="ECO:0000313" key="12">
    <source>
        <dbReference type="RefSeq" id="XP_041417036.1"/>
    </source>
</evidence>
<dbReference type="PANTHER" id="PTHR22611:SF2">
    <property type="entry name" value="PROTEIN NAKED CUTICLE HOMOLOG 1"/>
    <property type="match status" value="1"/>
</dbReference>
<dbReference type="InterPro" id="IPR011992">
    <property type="entry name" value="EF-hand-dom_pair"/>
</dbReference>
<dbReference type="PANTHER" id="PTHR22611">
    <property type="entry name" value="PROTEIN NAKED CUTICLE"/>
    <property type="match status" value="1"/>
</dbReference>
<dbReference type="GO" id="GO:0005509">
    <property type="term" value="F:calcium ion binding"/>
    <property type="evidence" value="ECO:0007669"/>
    <property type="project" value="InterPro"/>
</dbReference>
<evidence type="ECO:0000256" key="8">
    <source>
        <dbReference type="RuleBase" id="RU367060"/>
    </source>
</evidence>
<dbReference type="GO" id="GO:0090090">
    <property type="term" value="P:negative regulation of canonical Wnt signaling pathway"/>
    <property type="evidence" value="ECO:0007669"/>
    <property type="project" value="UniProtKB-ARBA"/>
</dbReference>
<dbReference type="Proteomes" id="UP000186698">
    <property type="component" value="Chromosome 4S"/>
</dbReference>
<dbReference type="SUPFAM" id="SSF47473">
    <property type="entry name" value="EF-hand"/>
    <property type="match status" value="1"/>
</dbReference>
<evidence type="ECO:0000256" key="5">
    <source>
        <dbReference type="ARBA" id="ARBA00022723"/>
    </source>
</evidence>
<evidence type="ECO:0000256" key="3">
    <source>
        <dbReference type="ARBA" id="ARBA00022490"/>
    </source>
</evidence>
<feature type="region of interest" description="Disordered" evidence="9">
    <location>
        <begin position="445"/>
        <end position="464"/>
    </location>
</feature>
<feature type="compositionally biased region" description="Polar residues" evidence="9">
    <location>
        <begin position="361"/>
        <end position="371"/>
    </location>
</feature>
<feature type="region of interest" description="Disordered" evidence="9">
    <location>
        <begin position="322"/>
        <end position="427"/>
    </location>
</feature>
<evidence type="ECO:0000256" key="1">
    <source>
        <dbReference type="ARBA" id="ARBA00007081"/>
    </source>
</evidence>
<organism evidence="11 12">
    <name type="scientific">Xenopus laevis</name>
    <name type="common">African clawed frog</name>
    <dbReference type="NCBI Taxonomy" id="8355"/>
    <lineage>
        <taxon>Eukaryota</taxon>
        <taxon>Metazoa</taxon>
        <taxon>Chordata</taxon>
        <taxon>Craniata</taxon>
        <taxon>Vertebrata</taxon>
        <taxon>Euteleostomi</taxon>
        <taxon>Amphibia</taxon>
        <taxon>Batrachia</taxon>
        <taxon>Anura</taxon>
        <taxon>Pipoidea</taxon>
        <taxon>Pipidae</taxon>
        <taxon>Xenopodinae</taxon>
        <taxon>Xenopus</taxon>
        <taxon>Xenopus</taxon>
    </lineage>
</organism>
<evidence type="ECO:0000256" key="4">
    <source>
        <dbReference type="ARBA" id="ARBA00022687"/>
    </source>
</evidence>
<sequence>MGKLYSKHVCKPRESPEGDSFAVNACLARKGIEDWIVKQKPPNSSLKTGYRITQRLEKMLNDACISGWITSDLRDGLFVEHPHWPIIKTHIELSAINRKRIQFGYRRNKNLKELLSPTDPDSNGDICKYNIANEHFHLEVALPEEKSEGLFTSDDRKVDKDNDGRVKKQHKFEELQCDVSVEEDNRQEWTFTLYDFDNSGRVTREDITRLLHTIYEVFDASVNHSLSSSKTLRVKLSLAPDATLKKRTVLVNHAELQNGRHRSECKVTENLRGSEKKQQGSGRLENVTEQTECLRQCVDENIERRNHYLDLAGIENYTSRFGPGSPPMCEKHDSQAKASNQMRSRSHEPETISFHHRRSQALDTGNSNMTELSHVKVAEVQQRQRGQENNKHFVRSPRASNKNGHLSTSQPGRTRNKPSQGVSMPVNPPSAFMGQSYLYHPVPPQSVHRKSKQKTKDGHQMRKAFQSPVNVVEKEHVRDLPSMVLYDDQVGHMIQRHEHHHHHEHHYHYHHFYQK</sequence>
<dbReference type="PROSITE" id="PS50222">
    <property type="entry name" value="EF_HAND_2"/>
    <property type="match status" value="1"/>
</dbReference>
<dbReference type="InterPro" id="IPR018247">
    <property type="entry name" value="EF_Hand_1_Ca_BS"/>
</dbReference>
<reference evidence="12" key="1">
    <citation type="submission" date="2025-08" db="UniProtKB">
        <authorList>
            <consortium name="RefSeq"/>
        </authorList>
    </citation>
    <scope>IDENTIFICATION</scope>
    <source>
        <strain evidence="12">J_2021</strain>
        <tissue evidence="12">Erythrocytes</tissue>
    </source>
</reference>
<dbReference type="InterPro" id="IPR040140">
    <property type="entry name" value="Nkd-like"/>
</dbReference>
<dbReference type="GeneID" id="108714955"/>
<evidence type="ECO:0000256" key="7">
    <source>
        <dbReference type="ARBA" id="ARBA00023136"/>
    </source>
</evidence>
<keyword evidence="5 8" id="KW-0479">Metal-binding</keyword>
<evidence type="ECO:0000256" key="2">
    <source>
        <dbReference type="ARBA" id="ARBA00022475"/>
    </source>
</evidence>
<evidence type="ECO:0000259" key="10">
    <source>
        <dbReference type="PROSITE" id="PS50222"/>
    </source>
</evidence>
<keyword evidence="3" id="KW-0963">Cytoplasm</keyword>
<feature type="compositionally biased region" description="Polar residues" evidence="9">
    <location>
        <begin position="398"/>
        <end position="422"/>
    </location>
</feature>
<comment type="similarity">
    <text evidence="1 8">Belongs to the NKD family.</text>
</comment>
<dbReference type="PROSITE" id="PS00018">
    <property type="entry name" value="EF_HAND_1"/>
    <property type="match status" value="1"/>
</dbReference>
<dbReference type="InterPro" id="IPR002048">
    <property type="entry name" value="EF_hand_dom"/>
</dbReference>
<proteinExistence type="inferred from homology"/>
<dbReference type="GO" id="GO:0005886">
    <property type="term" value="C:plasma membrane"/>
    <property type="evidence" value="ECO:0007669"/>
    <property type="project" value="UniProtKB-SubCell"/>
</dbReference>
<evidence type="ECO:0000313" key="11">
    <source>
        <dbReference type="Proteomes" id="UP000186698"/>
    </source>
</evidence>
<dbReference type="Gene3D" id="1.10.238.10">
    <property type="entry name" value="EF-hand"/>
    <property type="match status" value="1"/>
</dbReference>
<evidence type="ECO:0000256" key="6">
    <source>
        <dbReference type="ARBA" id="ARBA00022837"/>
    </source>
</evidence>
<dbReference type="RefSeq" id="XP_041417036.1">
    <property type="nucleotide sequence ID" value="XM_041561102.1"/>
</dbReference>
<comment type="function">
    <text evidence="8">Cell autonomous antagonist of the canonical Wnt signaling pathway.</text>
</comment>